<dbReference type="Gene3D" id="1.10.3720.10">
    <property type="entry name" value="MetI-like"/>
    <property type="match status" value="2"/>
</dbReference>
<dbReference type="Pfam" id="PF00528">
    <property type="entry name" value="BPD_transp_1"/>
    <property type="match status" value="2"/>
</dbReference>
<dbReference type="PANTHER" id="PTHR43357:SF3">
    <property type="entry name" value="FE(3+)-TRANSPORT SYSTEM PERMEASE PROTEIN FBPB 2"/>
    <property type="match status" value="1"/>
</dbReference>
<evidence type="ECO:0000256" key="6">
    <source>
        <dbReference type="ARBA" id="ARBA00022989"/>
    </source>
</evidence>
<evidence type="ECO:0000256" key="5">
    <source>
        <dbReference type="ARBA" id="ARBA00022692"/>
    </source>
</evidence>
<keyword evidence="6 8" id="KW-1133">Transmembrane helix</keyword>
<dbReference type="RefSeq" id="WP_024523824.1">
    <property type="nucleotide sequence ID" value="NZ_CP065626.1"/>
</dbReference>
<evidence type="ECO:0000256" key="3">
    <source>
        <dbReference type="ARBA" id="ARBA00022475"/>
    </source>
</evidence>
<feature type="transmembrane region" description="Helical" evidence="8">
    <location>
        <begin position="151"/>
        <end position="171"/>
    </location>
</feature>
<reference evidence="10 11" key="1">
    <citation type="submission" date="2018-06" db="EMBL/GenBank/DDBJ databases">
        <authorList>
            <consortium name="Pathogen Informatics"/>
            <person name="Doyle S."/>
        </authorList>
    </citation>
    <scope>NUCLEOTIDE SEQUENCE [LARGE SCALE GENOMIC DNA]</scope>
    <source>
        <strain evidence="10 11">NCTC12121</strain>
    </source>
</reference>
<evidence type="ECO:0000259" key="9">
    <source>
        <dbReference type="PROSITE" id="PS50928"/>
    </source>
</evidence>
<feature type="transmembrane region" description="Helical" evidence="8">
    <location>
        <begin position="199"/>
        <end position="220"/>
    </location>
</feature>
<evidence type="ECO:0000256" key="8">
    <source>
        <dbReference type="RuleBase" id="RU363032"/>
    </source>
</evidence>
<dbReference type="Proteomes" id="UP000255248">
    <property type="component" value="Unassembled WGS sequence"/>
</dbReference>
<dbReference type="PROSITE" id="PS50928">
    <property type="entry name" value="ABC_TM1"/>
    <property type="match status" value="2"/>
</dbReference>
<gene>
    <name evidence="10" type="primary">cysW_1</name>
    <name evidence="10" type="ORF">NCTC12121_00766</name>
</gene>
<comment type="subcellular location">
    <subcellularLocation>
        <location evidence="1">Cell inner membrane</location>
        <topology evidence="1">Multi-pass membrane protein</topology>
    </subcellularLocation>
    <subcellularLocation>
        <location evidence="8">Cell membrane</location>
        <topology evidence="8">Multi-pass membrane protein</topology>
    </subcellularLocation>
</comment>
<comment type="similarity">
    <text evidence="8">Belongs to the binding-protein-dependent transport system permease family.</text>
</comment>
<feature type="transmembrane region" description="Helical" evidence="8">
    <location>
        <begin position="251"/>
        <end position="271"/>
    </location>
</feature>
<dbReference type="EMBL" id="UFXZ01000001">
    <property type="protein sequence ID" value="STC85135.1"/>
    <property type="molecule type" value="Genomic_DNA"/>
</dbReference>
<evidence type="ECO:0000313" key="11">
    <source>
        <dbReference type="Proteomes" id="UP000255248"/>
    </source>
</evidence>
<keyword evidence="4" id="KW-0997">Cell inner membrane</keyword>
<dbReference type="STRING" id="93378.A9798_03415"/>
<proteinExistence type="inferred from homology"/>
<feature type="transmembrane region" description="Helical" evidence="8">
    <location>
        <begin position="532"/>
        <end position="550"/>
    </location>
</feature>
<protein>
    <submittedName>
        <fullName evidence="10">Sulfate transport system permease protein CysW</fullName>
    </submittedName>
</protein>
<evidence type="ECO:0000256" key="7">
    <source>
        <dbReference type="ARBA" id="ARBA00023136"/>
    </source>
</evidence>
<keyword evidence="7 8" id="KW-0472">Membrane</keyword>
<feature type="transmembrane region" description="Helical" evidence="8">
    <location>
        <begin position="21"/>
        <end position="46"/>
    </location>
</feature>
<dbReference type="AlphaFoldDB" id="A0A376DB83"/>
<feature type="domain" description="ABC transmembrane type-1" evidence="9">
    <location>
        <begin position="343"/>
        <end position="550"/>
    </location>
</feature>
<feature type="transmembrane region" description="Helical" evidence="8">
    <location>
        <begin position="343"/>
        <end position="368"/>
    </location>
</feature>
<sequence>MASISKCLPRRFAPAGGLLRSPLAPGAILVALLAVTPLLSLLWLALDGDLAHWGNLLRYVLPQATLNTVWLLLGVALLAGTLGVGCAWAVSAFQFPGRRWLTWGLLLPLAMPTYIVAFSWLDLLHPIGPLQSTLRLLLGYDSPRQFRLPDIRSVSGAIVLFSLVLYPYIYLTMRAMFISQPAHLLEAARTLGENGRGTFLRVVLPLARPALAVGISLALLETLNDLGASEFLGVQTLTVAVYTTWITRSDIAAAAQIACMMLGFIFLLLTLEMYGRRRQRYAGRGLRTLQPQALHGVRAWLLTALTALPLLLGFVVPLLHLIWQSVKRLENQHLPSHDLLVALGNTLILALSVTLLAIAISLALAWYARIRALAPASSPLRRLSLRLASLGYAVPGTILAIGFMPPALYADRWLASILEIRGLPLFSCGLLLVLCCTLRFQTITLGALDAGLARIPPSLEQAARSLGANERGTFWRVHLPLLRPALIGSALLVFADTMKELPITLLLRPVNVETLATLLYAEAARGSYEDGAIAALLIVLAGTLPMALLVRNQLKQVGE</sequence>
<dbReference type="GO" id="GO:0055085">
    <property type="term" value="P:transmembrane transport"/>
    <property type="evidence" value="ECO:0007669"/>
    <property type="project" value="InterPro"/>
</dbReference>
<dbReference type="InterPro" id="IPR035906">
    <property type="entry name" value="MetI-like_sf"/>
</dbReference>
<keyword evidence="2 8" id="KW-0813">Transport</keyword>
<evidence type="ECO:0000256" key="2">
    <source>
        <dbReference type="ARBA" id="ARBA00022448"/>
    </source>
</evidence>
<dbReference type="CDD" id="cd06261">
    <property type="entry name" value="TM_PBP2"/>
    <property type="match status" value="2"/>
</dbReference>
<dbReference type="InterPro" id="IPR000515">
    <property type="entry name" value="MetI-like"/>
</dbReference>
<dbReference type="PANTHER" id="PTHR43357">
    <property type="entry name" value="INNER MEMBRANE ABC TRANSPORTER PERMEASE PROTEIN YDCV"/>
    <property type="match status" value="1"/>
</dbReference>
<feature type="domain" description="ABC transmembrane type-1" evidence="9">
    <location>
        <begin position="65"/>
        <end position="270"/>
    </location>
</feature>
<keyword evidence="3" id="KW-1003">Cell membrane</keyword>
<keyword evidence="5 8" id="KW-0812">Transmembrane</keyword>
<accession>A0A376DB83</accession>
<organism evidence="10 11">
    <name type="scientific">Edwardsiella hoshinae</name>
    <dbReference type="NCBI Taxonomy" id="93378"/>
    <lineage>
        <taxon>Bacteria</taxon>
        <taxon>Pseudomonadati</taxon>
        <taxon>Pseudomonadota</taxon>
        <taxon>Gammaproteobacteria</taxon>
        <taxon>Enterobacterales</taxon>
        <taxon>Hafniaceae</taxon>
        <taxon>Edwardsiella</taxon>
    </lineage>
</organism>
<feature type="transmembrane region" description="Helical" evidence="8">
    <location>
        <begin position="66"/>
        <end position="88"/>
    </location>
</feature>
<evidence type="ECO:0000256" key="4">
    <source>
        <dbReference type="ARBA" id="ARBA00022519"/>
    </source>
</evidence>
<dbReference type="GO" id="GO:0005886">
    <property type="term" value="C:plasma membrane"/>
    <property type="evidence" value="ECO:0007669"/>
    <property type="project" value="UniProtKB-SubCell"/>
</dbReference>
<feature type="transmembrane region" description="Helical" evidence="8">
    <location>
        <begin position="389"/>
        <end position="409"/>
    </location>
</feature>
<name>A0A376DB83_9GAMM</name>
<dbReference type="SUPFAM" id="SSF161098">
    <property type="entry name" value="MetI-like"/>
    <property type="match status" value="2"/>
</dbReference>
<feature type="transmembrane region" description="Helical" evidence="8">
    <location>
        <begin position="299"/>
        <end position="323"/>
    </location>
</feature>
<evidence type="ECO:0000256" key="1">
    <source>
        <dbReference type="ARBA" id="ARBA00004429"/>
    </source>
</evidence>
<feature type="transmembrane region" description="Helical" evidence="8">
    <location>
        <begin position="100"/>
        <end position="121"/>
    </location>
</feature>
<evidence type="ECO:0000313" key="10">
    <source>
        <dbReference type="EMBL" id="STC85135.1"/>
    </source>
</evidence>